<dbReference type="KEGG" id="sre:PTSG_05088"/>
<reference evidence="2" key="1">
    <citation type="submission" date="2009-08" db="EMBL/GenBank/DDBJ databases">
        <title>Annotation of Salpingoeca rosetta.</title>
        <authorList>
            <consortium name="The Broad Institute Genome Sequencing Platform"/>
            <person name="Russ C."/>
            <person name="Cuomo C."/>
            <person name="Burger G."/>
            <person name="Gray M.W."/>
            <person name="Holland P.W.H."/>
            <person name="King N."/>
            <person name="Lang F.B.F."/>
            <person name="Roger A.J."/>
            <person name="Ruiz-Trillo I."/>
            <person name="Young S.K."/>
            <person name="Zeng Q."/>
            <person name="Gargeya S."/>
            <person name="Alvarado L."/>
            <person name="Berlin A."/>
            <person name="Chapman S.B."/>
            <person name="Chen Z."/>
            <person name="Freedman E."/>
            <person name="Gellesch M."/>
            <person name="Goldberg J."/>
            <person name="Griggs A."/>
            <person name="Gujja S."/>
            <person name="Heilman E."/>
            <person name="Heiman D."/>
            <person name="Howarth C."/>
            <person name="Mehta T."/>
            <person name="Neiman D."/>
            <person name="Pearson M."/>
            <person name="Roberts A."/>
            <person name="Saif S."/>
            <person name="Shea T."/>
            <person name="Shenoy N."/>
            <person name="Sisk P."/>
            <person name="Stolte C."/>
            <person name="Sykes S."/>
            <person name="White J."/>
            <person name="Yandava C."/>
            <person name="Haas B."/>
            <person name="Nusbaum C."/>
            <person name="Birren B."/>
        </authorList>
    </citation>
    <scope>NUCLEOTIDE SEQUENCE [LARGE SCALE GENOMIC DNA]</scope>
    <source>
        <strain evidence="2">ATCC 50818</strain>
    </source>
</reference>
<dbReference type="OMA" id="PWANRAI"/>
<dbReference type="SFLD" id="SFLDG01148">
    <property type="entry name" value="Xi_(cytGST)"/>
    <property type="match status" value="1"/>
</dbReference>
<dbReference type="PANTHER" id="PTHR32419">
    <property type="entry name" value="GLUTATHIONYL-HYDROQUINONE REDUCTASE"/>
    <property type="match status" value="1"/>
</dbReference>
<feature type="domain" description="GST C-terminal" evidence="1">
    <location>
        <begin position="211"/>
        <end position="363"/>
    </location>
</feature>
<dbReference type="CDD" id="cd03190">
    <property type="entry name" value="GST_C_Omega_like"/>
    <property type="match status" value="1"/>
</dbReference>
<dbReference type="PANTHER" id="PTHR32419:SF6">
    <property type="entry name" value="GLUTATHIONE S-TRANSFERASE OMEGA-LIKE 1-RELATED"/>
    <property type="match status" value="1"/>
</dbReference>
<dbReference type="InterPro" id="IPR010987">
    <property type="entry name" value="Glutathione-S-Trfase_C-like"/>
</dbReference>
<dbReference type="InterPro" id="IPR040079">
    <property type="entry name" value="Glutathione_S-Trfase"/>
</dbReference>
<dbReference type="Gene3D" id="1.20.1050.10">
    <property type="match status" value="1"/>
</dbReference>
<dbReference type="SFLD" id="SFLDG01206">
    <property type="entry name" value="Xi.1"/>
    <property type="match status" value="1"/>
</dbReference>
<protein>
    <submittedName>
        <fullName evidence="2">Glutathione S-transferase domain-containing protein</fullName>
    </submittedName>
</protein>
<sequence>MTILAYSSLSRVAQLFTGHRAATTLQRACALSSSLSTTAAVSRTFASMPNKPTEGGVYCGVDANAKPSQFNADQDKFAVSAEAAKKGAFKRPATAFHGRVTADGSSEFPAEKGRYHLYVAWACPWAHRALLVHKLKGLEDAISVTVLDWFLDFGNGDDRPYRGWPFRKEDPDPLHPEFTHLHDVYRLADKDYPHKSISVPVLFDKKQQTIVNNESAEIIEILNTEFNAFARNPDLDLNPSDLDQAQRDINALVYPNINDGVYRCGFAGSQEAYDEAVTNLFDTLDKLEAILDKQRYLCGDRLTLADIRLLPTLLRFDIVYHTHFKCNKRRIKDYPNLFAFACELYQLPGVKDTFNPTETKKHYFGSHLKINPLGIVAVGPPIEFDSKHDRAERFPVSSDQRQ</sequence>
<dbReference type="InterPro" id="IPR016639">
    <property type="entry name" value="GST_Omega/GSH"/>
</dbReference>
<dbReference type="Proteomes" id="UP000007799">
    <property type="component" value="Unassembled WGS sequence"/>
</dbReference>
<accession>F2UAH7</accession>
<dbReference type="RefSeq" id="XP_004993675.1">
    <property type="nucleotide sequence ID" value="XM_004993618.1"/>
</dbReference>
<keyword evidence="2" id="KW-0808">Transferase</keyword>
<name>F2UAH7_SALR5</name>
<dbReference type="GeneID" id="16074252"/>
<dbReference type="InterPro" id="IPR036249">
    <property type="entry name" value="Thioredoxin-like_sf"/>
</dbReference>
<dbReference type="SUPFAM" id="SSF52833">
    <property type="entry name" value="Thioredoxin-like"/>
    <property type="match status" value="1"/>
</dbReference>
<dbReference type="SUPFAM" id="SSF47616">
    <property type="entry name" value="GST C-terminal domain-like"/>
    <property type="match status" value="1"/>
</dbReference>
<evidence type="ECO:0000313" key="2">
    <source>
        <dbReference type="EMBL" id="EGD73393.1"/>
    </source>
</evidence>
<dbReference type="EMBL" id="GL832966">
    <property type="protein sequence ID" value="EGD73393.1"/>
    <property type="molecule type" value="Genomic_DNA"/>
</dbReference>
<proteinExistence type="predicted"/>
<dbReference type="Pfam" id="PF13409">
    <property type="entry name" value="GST_N_2"/>
    <property type="match status" value="1"/>
</dbReference>
<evidence type="ECO:0000259" key="1">
    <source>
        <dbReference type="PROSITE" id="PS50405"/>
    </source>
</evidence>
<keyword evidence="3" id="KW-1185">Reference proteome</keyword>
<dbReference type="GO" id="GO:0004364">
    <property type="term" value="F:glutathione transferase activity"/>
    <property type="evidence" value="ECO:0007669"/>
    <property type="project" value="InterPro"/>
</dbReference>
<evidence type="ECO:0000313" key="3">
    <source>
        <dbReference type="Proteomes" id="UP000007799"/>
    </source>
</evidence>
<dbReference type="InterPro" id="IPR004045">
    <property type="entry name" value="Glutathione_S-Trfase_N"/>
</dbReference>
<dbReference type="PROSITE" id="PS50405">
    <property type="entry name" value="GST_CTER"/>
    <property type="match status" value="1"/>
</dbReference>
<dbReference type="AlphaFoldDB" id="F2UAH7"/>
<gene>
    <name evidence="2" type="ORF">PTSG_05088</name>
</gene>
<dbReference type="GO" id="GO:0005737">
    <property type="term" value="C:cytoplasm"/>
    <property type="evidence" value="ECO:0007669"/>
    <property type="project" value="TreeGrafter"/>
</dbReference>
<dbReference type="Pfam" id="PF13410">
    <property type="entry name" value="GST_C_2"/>
    <property type="match status" value="1"/>
</dbReference>
<dbReference type="InParanoid" id="F2UAH7"/>
<dbReference type="InterPro" id="IPR047047">
    <property type="entry name" value="GST_Omega-like_C"/>
</dbReference>
<dbReference type="eggNOG" id="KOG2903">
    <property type="taxonomic scope" value="Eukaryota"/>
</dbReference>
<dbReference type="Gene3D" id="3.40.30.10">
    <property type="entry name" value="Glutaredoxin"/>
    <property type="match status" value="1"/>
</dbReference>
<organism evidence="3">
    <name type="scientific">Salpingoeca rosetta (strain ATCC 50818 / BSB-021)</name>
    <dbReference type="NCBI Taxonomy" id="946362"/>
    <lineage>
        <taxon>Eukaryota</taxon>
        <taxon>Choanoflagellata</taxon>
        <taxon>Craspedida</taxon>
        <taxon>Salpingoecidae</taxon>
        <taxon>Salpingoeca</taxon>
    </lineage>
</organism>
<dbReference type="InterPro" id="IPR036282">
    <property type="entry name" value="Glutathione-S-Trfase_C_sf"/>
</dbReference>
<dbReference type="FunFam" id="3.40.30.10:FF:000801">
    <property type="entry name" value="Predicted protein"/>
    <property type="match status" value="1"/>
</dbReference>
<dbReference type="OrthoDB" id="2309723at2759"/>
<dbReference type="STRING" id="946362.F2UAH7"/>
<dbReference type="SFLD" id="SFLDS00019">
    <property type="entry name" value="Glutathione_Transferase_(cytos"/>
    <property type="match status" value="1"/>
</dbReference>